<evidence type="ECO:0000313" key="3">
    <source>
        <dbReference type="Proteomes" id="UP000003790"/>
    </source>
</evidence>
<evidence type="ECO:0000256" key="1">
    <source>
        <dbReference type="SAM" id="Coils"/>
    </source>
</evidence>
<comment type="caution">
    <text evidence="2">The sequence shown here is derived from an EMBL/GenBank/DDBJ whole genome shotgun (WGS) entry which is preliminary data.</text>
</comment>
<dbReference type="RefSeq" id="WP_009047248.1">
    <property type="nucleotide sequence ID" value="NZ_CM001490.1"/>
</dbReference>
<dbReference type="AlphaFoldDB" id="A0AB33WTB9"/>
<feature type="coiled-coil region" evidence="1">
    <location>
        <begin position="70"/>
        <end position="97"/>
    </location>
</feature>
<dbReference type="Proteomes" id="UP000003790">
    <property type="component" value="Chromosome"/>
</dbReference>
<dbReference type="EMBL" id="AHOT01000019">
    <property type="protein sequence ID" value="EIM16252.1"/>
    <property type="molecule type" value="Genomic_DNA"/>
</dbReference>
<keyword evidence="1" id="KW-0175">Coiled coil</keyword>
<proteinExistence type="predicted"/>
<evidence type="ECO:0000313" key="2">
    <source>
        <dbReference type="EMBL" id="EIM16252.1"/>
    </source>
</evidence>
<accession>A0AB33WTB9</accession>
<gene>
    <name evidence="2" type="ORF">PchlO6_1221</name>
</gene>
<reference evidence="2 3" key="1">
    <citation type="journal article" date="2012" name="PLoS Genet.">
        <title>Comparative Genomics of Plant-Associated Pseudomonas spp.: Insights into Diversity and Inheritance of Traits Involved in Multitrophic Interactions.</title>
        <authorList>
            <person name="Loper J.E."/>
            <person name="Hassan K.A."/>
            <person name="Mavrodi D.V."/>
            <person name="Davis E.W.II."/>
            <person name="Lim C.K."/>
            <person name="Shaffer B.T."/>
            <person name="Elbourne L.D."/>
            <person name="Stockwell V.O."/>
            <person name="Hartney S.L."/>
            <person name="Breakwell K."/>
            <person name="Henkels M.D."/>
            <person name="Tetu S.G."/>
            <person name="Rangel L.I."/>
            <person name="Kidarsa T.A."/>
            <person name="Wilson N.L."/>
            <person name="van de Mortel J.E."/>
            <person name="Song C."/>
            <person name="Blumhagen R."/>
            <person name="Radune D."/>
            <person name="Hostetler J.B."/>
            <person name="Brinkac L.M."/>
            <person name="Durkin A.S."/>
            <person name="Kluepfel D.A."/>
            <person name="Wechter W.P."/>
            <person name="Anderson A.J."/>
            <person name="Kim Y.C."/>
            <person name="Pierson L.S.III."/>
            <person name="Pierson E.A."/>
            <person name="Lindow S.E."/>
            <person name="Kobayashi D.Y."/>
            <person name="Raaijmakers J.M."/>
            <person name="Weller D.M."/>
            <person name="Thomashow L.S."/>
            <person name="Allen A.E."/>
            <person name="Paulsen I.T."/>
        </authorList>
    </citation>
    <scope>NUCLEOTIDE SEQUENCE [LARGE SCALE GENOMIC DNA]</scope>
    <source>
        <strain evidence="2 3">O6</strain>
    </source>
</reference>
<name>A0AB33WTB9_9PSED</name>
<sequence length="125" mass="14412">MSKKPSNHQLVGRVAYLSIEWYRAQTIAKACRAQLNDEYFRYFQVNGEPEPNRRGIRVDDPRYEGVINFTNAAYERLVAAQRQKNNAKRRLETAIRALMAFSGDTVQVPKKPYVARANIHGETLQ</sequence>
<protein>
    <submittedName>
        <fullName evidence="2">Uncharacterized protein</fullName>
    </submittedName>
</protein>
<organism evidence="2 3">
    <name type="scientific">Pseudomonas chlororaphis O6</name>
    <dbReference type="NCBI Taxonomy" id="1037915"/>
    <lineage>
        <taxon>Bacteria</taxon>
        <taxon>Pseudomonadati</taxon>
        <taxon>Pseudomonadota</taxon>
        <taxon>Gammaproteobacteria</taxon>
        <taxon>Pseudomonadales</taxon>
        <taxon>Pseudomonadaceae</taxon>
        <taxon>Pseudomonas</taxon>
    </lineage>
</organism>